<feature type="domain" description="Histidine kinase" evidence="7">
    <location>
        <begin position="142"/>
        <end position="361"/>
    </location>
</feature>
<comment type="caution">
    <text evidence="9">The sequence shown here is derived from an EMBL/GenBank/DDBJ whole genome shotgun (WGS) entry which is preliminary data.</text>
</comment>
<dbReference type="Gene3D" id="1.10.287.130">
    <property type="match status" value="1"/>
</dbReference>
<keyword evidence="3 6" id="KW-0597">Phosphoprotein</keyword>
<dbReference type="Gene3D" id="3.40.50.2300">
    <property type="match status" value="1"/>
</dbReference>
<dbReference type="InterPro" id="IPR004358">
    <property type="entry name" value="Sig_transdc_His_kin-like_C"/>
</dbReference>
<dbReference type="Pfam" id="PF00512">
    <property type="entry name" value="HisKA"/>
    <property type="match status" value="1"/>
</dbReference>
<dbReference type="InterPro" id="IPR036890">
    <property type="entry name" value="HATPase_C_sf"/>
</dbReference>
<dbReference type="Proteomes" id="UP001500367">
    <property type="component" value="Unassembled WGS sequence"/>
</dbReference>
<dbReference type="InterPro" id="IPR001789">
    <property type="entry name" value="Sig_transdc_resp-reg_receiver"/>
</dbReference>
<dbReference type="EMBL" id="BAABCT010000002">
    <property type="protein sequence ID" value="GAA4066728.1"/>
    <property type="molecule type" value="Genomic_DNA"/>
</dbReference>
<dbReference type="Pfam" id="PF02518">
    <property type="entry name" value="HATPase_c"/>
    <property type="match status" value="1"/>
</dbReference>
<accession>A0ABP7VGZ5</accession>
<dbReference type="SUPFAM" id="SSF52172">
    <property type="entry name" value="CheY-like"/>
    <property type="match status" value="1"/>
</dbReference>
<dbReference type="CDD" id="cd00082">
    <property type="entry name" value="HisKA"/>
    <property type="match status" value="1"/>
</dbReference>
<dbReference type="CDD" id="cd17546">
    <property type="entry name" value="REC_hyHK_CKI1_RcsC-like"/>
    <property type="match status" value="1"/>
</dbReference>
<dbReference type="Pfam" id="PF00072">
    <property type="entry name" value="Response_reg"/>
    <property type="match status" value="1"/>
</dbReference>
<feature type="domain" description="Response regulatory" evidence="8">
    <location>
        <begin position="381"/>
        <end position="500"/>
    </location>
</feature>
<dbReference type="Gene3D" id="3.30.565.10">
    <property type="entry name" value="Histidine kinase-like ATPase, C-terminal domain"/>
    <property type="match status" value="1"/>
</dbReference>
<dbReference type="PANTHER" id="PTHR43047">
    <property type="entry name" value="TWO-COMPONENT HISTIDINE PROTEIN KINASE"/>
    <property type="match status" value="1"/>
</dbReference>
<dbReference type="PANTHER" id="PTHR43047:SF72">
    <property type="entry name" value="OSMOSENSING HISTIDINE PROTEIN KINASE SLN1"/>
    <property type="match status" value="1"/>
</dbReference>
<evidence type="ECO:0000313" key="10">
    <source>
        <dbReference type="Proteomes" id="UP001500367"/>
    </source>
</evidence>
<feature type="modified residue" description="4-aspartylphosphate" evidence="6">
    <location>
        <position position="431"/>
    </location>
</feature>
<dbReference type="SMART" id="SM00448">
    <property type="entry name" value="REC"/>
    <property type="match status" value="1"/>
</dbReference>
<dbReference type="InterPro" id="IPR005467">
    <property type="entry name" value="His_kinase_dom"/>
</dbReference>
<evidence type="ECO:0000259" key="8">
    <source>
        <dbReference type="PROSITE" id="PS50110"/>
    </source>
</evidence>
<dbReference type="SMART" id="SM00388">
    <property type="entry name" value="HisKA"/>
    <property type="match status" value="1"/>
</dbReference>
<sequence>MFEQIRNKYLYNKTQIVVLDKQGIVLHSDDLLYKIQKQTSISDFHPFFETIISLIDLEYNEFTFSCIHIDYEGIKKTIDVIFNSGSNNENPFLIFIDFTEHYNNFQSIAQEKNESVLSFHLAEIKNQQLQSEKNFKNKFLANVSHDLKTPISASLWFLGMLEKSEITSSQKEMIALMKETTNHIKELVDDILDLSKIEMGQIKLQTAPFDFIEMLYHIEKIIAPKARTKKLDFQIVKDKNLPKLVVGDKTRIVQIIINLLDNAIKFTKKGNVVLSVVVKEIESNNATILIKVADTGTGIKANEKGEVFQSFKKLHDSKKIDGSGLGLSIVSNLLELMGGKIDYQTELNVGTTFEIEIPLEIKESEVGSKPFEFIEIINKLNVLIVEDDEINQLLLMKLLLNHGGFNINIANNGLQAIEMVEQNPYDLIFMDKEMPQMDGYQTTVVLRENIKKEINSIPIIGVSGHPVANQKEIFDAMGFNGYITKPYKKEEIYEMVYEVLKLKKS</sequence>
<dbReference type="PROSITE" id="PS50109">
    <property type="entry name" value="HIS_KIN"/>
    <property type="match status" value="1"/>
</dbReference>
<keyword evidence="5" id="KW-0418">Kinase</keyword>
<reference evidence="10" key="1">
    <citation type="journal article" date="2019" name="Int. J. Syst. Evol. Microbiol.">
        <title>The Global Catalogue of Microorganisms (GCM) 10K type strain sequencing project: providing services to taxonomists for standard genome sequencing and annotation.</title>
        <authorList>
            <consortium name="The Broad Institute Genomics Platform"/>
            <consortium name="The Broad Institute Genome Sequencing Center for Infectious Disease"/>
            <person name="Wu L."/>
            <person name="Ma J."/>
        </authorList>
    </citation>
    <scope>NUCLEOTIDE SEQUENCE [LARGE SCALE GENOMIC DNA]</scope>
    <source>
        <strain evidence="10">JCM 17069</strain>
    </source>
</reference>
<dbReference type="PROSITE" id="PS50110">
    <property type="entry name" value="RESPONSE_REGULATORY"/>
    <property type="match status" value="1"/>
</dbReference>
<dbReference type="PRINTS" id="PR00344">
    <property type="entry name" value="BCTRLSENSOR"/>
</dbReference>
<dbReference type="InterPro" id="IPR003661">
    <property type="entry name" value="HisK_dim/P_dom"/>
</dbReference>
<keyword evidence="4" id="KW-0808">Transferase</keyword>
<evidence type="ECO:0000313" key="9">
    <source>
        <dbReference type="EMBL" id="GAA4066728.1"/>
    </source>
</evidence>
<evidence type="ECO:0000256" key="5">
    <source>
        <dbReference type="ARBA" id="ARBA00022777"/>
    </source>
</evidence>
<dbReference type="EC" id="2.7.13.3" evidence="2"/>
<evidence type="ECO:0000256" key="4">
    <source>
        <dbReference type="ARBA" id="ARBA00022679"/>
    </source>
</evidence>
<comment type="catalytic activity">
    <reaction evidence="1">
        <text>ATP + protein L-histidine = ADP + protein N-phospho-L-histidine.</text>
        <dbReference type="EC" id="2.7.13.3"/>
    </reaction>
</comment>
<organism evidence="9 10">
    <name type="scientific">Flavobacterium cheonanense</name>
    <dbReference type="NCBI Taxonomy" id="706183"/>
    <lineage>
        <taxon>Bacteria</taxon>
        <taxon>Pseudomonadati</taxon>
        <taxon>Bacteroidota</taxon>
        <taxon>Flavobacteriia</taxon>
        <taxon>Flavobacteriales</taxon>
        <taxon>Flavobacteriaceae</taxon>
        <taxon>Flavobacterium</taxon>
    </lineage>
</organism>
<keyword evidence="10" id="KW-1185">Reference proteome</keyword>
<protein>
    <recommendedName>
        <fullName evidence="2">histidine kinase</fullName>
        <ecNumber evidence="2">2.7.13.3</ecNumber>
    </recommendedName>
</protein>
<evidence type="ECO:0000256" key="3">
    <source>
        <dbReference type="ARBA" id="ARBA00022553"/>
    </source>
</evidence>
<evidence type="ECO:0000256" key="6">
    <source>
        <dbReference type="PROSITE-ProRule" id="PRU00169"/>
    </source>
</evidence>
<dbReference type="RefSeq" id="WP_344815620.1">
    <property type="nucleotide sequence ID" value="NZ_BAABCT010000002.1"/>
</dbReference>
<dbReference type="SUPFAM" id="SSF55874">
    <property type="entry name" value="ATPase domain of HSP90 chaperone/DNA topoisomerase II/histidine kinase"/>
    <property type="match status" value="1"/>
</dbReference>
<dbReference type="SUPFAM" id="SSF47384">
    <property type="entry name" value="Homodimeric domain of signal transducing histidine kinase"/>
    <property type="match status" value="1"/>
</dbReference>
<proteinExistence type="predicted"/>
<dbReference type="InterPro" id="IPR011006">
    <property type="entry name" value="CheY-like_superfamily"/>
</dbReference>
<dbReference type="InterPro" id="IPR003594">
    <property type="entry name" value="HATPase_dom"/>
</dbReference>
<evidence type="ECO:0000256" key="2">
    <source>
        <dbReference type="ARBA" id="ARBA00012438"/>
    </source>
</evidence>
<name>A0ABP7VGZ5_9FLAO</name>
<dbReference type="InterPro" id="IPR036097">
    <property type="entry name" value="HisK_dim/P_sf"/>
</dbReference>
<evidence type="ECO:0000259" key="7">
    <source>
        <dbReference type="PROSITE" id="PS50109"/>
    </source>
</evidence>
<evidence type="ECO:0000256" key="1">
    <source>
        <dbReference type="ARBA" id="ARBA00000085"/>
    </source>
</evidence>
<gene>
    <name evidence="9" type="ORF">GCM10022389_09510</name>
</gene>
<dbReference type="SMART" id="SM00387">
    <property type="entry name" value="HATPase_c"/>
    <property type="match status" value="1"/>
</dbReference>